<dbReference type="GO" id="GO:0032259">
    <property type="term" value="P:methylation"/>
    <property type="evidence" value="ECO:0007669"/>
    <property type="project" value="UniProtKB-KW"/>
</dbReference>
<dbReference type="Pfam" id="PF08032">
    <property type="entry name" value="SpoU_sub_bind"/>
    <property type="match status" value="1"/>
</dbReference>
<dbReference type="SUPFAM" id="SSF55315">
    <property type="entry name" value="L30e-like"/>
    <property type="match status" value="1"/>
</dbReference>
<dbReference type="InterPro" id="IPR029064">
    <property type="entry name" value="Ribosomal_eL30-like_sf"/>
</dbReference>
<keyword evidence="2 5" id="KW-0489">Methyltransferase</keyword>
<dbReference type="PANTHER" id="PTHR46429">
    <property type="entry name" value="23S RRNA (GUANOSINE-2'-O-)-METHYLTRANSFERASE RLMB"/>
    <property type="match status" value="1"/>
</dbReference>
<protein>
    <submittedName>
        <fullName evidence="5">23S rRNA (Guanosine(2251)-2'-O)-methyltransferase RlmB</fullName>
    </submittedName>
</protein>
<evidence type="ECO:0000256" key="3">
    <source>
        <dbReference type="ARBA" id="ARBA00022679"/>
    </source>
</evidence>
<dbReference type="GO" id="GO:0003723">
    <property type="term" value="F:RNA binding"/>
    <property type="evidence" value="ECO:0007669"/>
    <property type="project" value="InterPro"/>
</dbReference>
<accession>A0A2Z3JK17</accession>
<dbReference type="EMBL" id="CP029494">
    <property type="protein sequence ID" value="AWN23660.1"/>
    <property type="molecule type" value="Genomic_DNA"/>
</dbReference>
<dbReference type="GO" id="GO:0008173">
    <property type="term" value="F:RNA methyltransferase activity"/>
    <property type="evidence" value="ECO:0007669"/>
    <property type="project" value="InterPro"/>
</dbReference>
<evidence type="ECO:0000256" key="2">
    <source>
        <dbReference type="ARBA" id="ARBA00022603"/>
    </source>
</evidence>
<evidence type="ECO:0000313" key="5">
    <source>
        <dbReference type="EMBL" id="AWN23660.1"/>
    </source>
</evidence>
<keyword evidence="3 5" id="KW-0808">Transferase</keyword>
<dbReference type="InterPro" id="IPR001537">
    <property type="entry name" value="SpoU_MeTrfase"/>
</dbReference>
<dbReference type="SUPFAM" id="SSF75217">
    <property type="entry name" value="alpha/beta knot"/>
    <property type="match status" value="1"/>
</dbReference>
<proteinExistence type="inferred from homology"/>
<dbReference type="Proteomes" id="UP000245368">
    <property type="component" value="Chromosome"/>
</dbReference>
<dbReference type="PANTHER" id="PTHR46429:SF1">
    <property type="entry name" value="23S RRNA (GUANOSINE-2'-O-)-METHYLTRANSFERASE RLMB"/>
    <property type="match status" value="1"/>
</dbReference>
<evidence type="ECO:0000313" key="6">
    <source>
        <dbReference type="Proteomes" id="UP000245368"/>
    </source>
</evidence>
<dbReference type="SMART" id="SM00967">
    <property type="entry name" value="SpoU_sub_bind"/>
    <property type="match status" value="1"/>
</dbReference>
<sequence length="241" mass="26062">MLLYGRNPVLEALQGGRVSELLVAKGVEESFVRELKTFDVRLKFAPRIELDQLAGTTQHQGVLAEVEDLEWATVDDILDRAESKGEQLLMVLLDGVTDPRNFGAIIRSAEVLGAHGVVVEERRSAPLSAVVAKAAAGATSYLPVAQTKNLPRLIDQLKQDNVWIYGAAGEAATDLHRLDYDRKLALVIGAEGEGMRRLVREKCDELVSIAVKGQVQSLNAGVAAGILIHHAVSSRPQKKGS</sequence>
<dbReference type="InterPro" id="IPR029026">
    <property type="entry name" value="tRNA_m1G_MTases_N"/>
</dbReference>
<dbReference type="CDD" id="cd18103">
    <property type="entry name" value="SpoU-like_RlmB"/>
    <property type="match status" value="1"/>
</dbReference>
<dbReference type="GO" id="GO:0005829">
    <property type="term" value="C:cytosol"/>
    <property type="evidence" value="ECO:0007669"/>
    <property type="project" value="TreeGrafter"/>
</dbReference>
<dbReference type="Gene3D" id="3.40.1280.10">
    <property type="match status" value="1"/>
</dbReference>
<dbReference type="InterPro" id="IPR029028">
    <property type="entry name" value="Alpha/beta_knot_MTases"/>
</dbReference>
<gene>
    <name evidence="5" type="ORF">DKM44_10820</name>
</gene>
<dbReference type="FunFam" id="3.40.1280.10:FF:000008">
    <property type="entry name" value="Group 3 RNA methyltransferase TrmH"/>
    <property type="match status" value="1"/>
</dbReference>
<dbReference type="InterPro" id="IPR004441">
    <property type="entry name" value="rRNA_MeTrfase_TrmH"/>
</dbReference>
<dbReference type="OrthoDB" id="9794400at2"/>
<dbReference type="InterPro" id="IPR013123">
    <property type="entry name" value="SpoU_subst-bd"/>
</dbReference>
<dbReference type="GO" id="GO:0006396">
    <property type="term" value="P:RNA processing"/>
    <property type="evidence" value="ECO:0007669"/>
    <property type="project" value="InterPro"/>
</dbReference>
<reference evidence="5 6" key="1">
    <citation type="submission" date="2018-05" db="EMBL/GenBank/DDBJ databases">
        <title>Complete Genome Sequence of Deinococcus sp. strain 17bor-2.</title>
        <authorList>
            <person name="Srinivasan S."/>
        </authorList>
    </citation>
    <scope>NUCLEOTIDE SEQUENCE [LARGE SCALE GENOMIC DNA]</scope>
    <source>
        <strain evidence="5 6">17bor-2</strain>
    </source>
</reference>
<organism evidence="5 6">
    <name type="scientific">Deinococcus irradiatisoli</name>
    <dbReference type="NCBI Taxonomy" id="2202254"/>
    <lineage>
        <taxon>Bacteria</taxon>
        <taxon>Thermotogati</taxon>
        <taxon>Deinococcota</taxon>
        <taxon>Deinococci</taxon>
        <taxon>Deinococcales</taxon>
        <taxon>Deinococcaceae</taxon>
        <taxon>Deinococcus</taxon>
    </lineage>
</organism>
<comment type="similarity">
    <text evidence="1">Belongs to the class IV-like SAM-binding methyltransferase superfamily. RNA methyltransferase TrmH family.</text>
</comment>
<dbReference type="Pfam" id="PF00588">
    <property type="entry name" value="SpoU_methylase"/>
    <property type="match status" value="1"/>
</dbReference>
<dbReference type="RefSeq" id="WP_109827388.1">
    <property type="nucleotide sequence ID" value="NZ_CP029494.1"/>
</dbReference>
<dbReference type="NCBIfam" id="TIGR00186">
    <property type="entry name" value="rRNA_methyl_3"/>
    <property type="match status" value="1"/>
</dbReference>
<evidence type="ECO:0000256" key="1">
    <source>
        <dbReference type="ARBA" id="ARBA00007228"/>
    </source>
</evidence>
<feature type="domain" description="RNA 2-O ribose methyltransferase substrate binding" evidence="4">
    <location>
        <begin position="2"/>
        <end position="72"/>
    </location>
</feature>
<dbReference type="AlphaFoldDB" id="A0A2Z3JK17"/>
<evidence type="ECO:0000259" key="4">
    <source>
        <dbReference type="SMART" id="SM00967"/>
    </source>
</evidence>
<keyword evidence="6" id="KW-1185">Reference proteome</keyword>
<dbReference type="Gene3D" id="3.30.1330.30">
    <property type="match status" value="1"/>
</dbReference>
<dbReference type="KEGG" id="dez:DKM44_10820"/>
<name>A0A2Z3JK17_9DEIO</name>